<dbReference type="InterPro" id="IPR033469">
    <property type="entry name" value="CYTH-like_dom_sf"/>
</dbReference>
<dbReference type="GO" id="GO:0050333">
    <property type="term" value="F:thiamine triphosphate phosphatase activity"/>
    <property type="evidence" value="ECO:0007669"/>
    <property type="project" value="InterPro"/>
</dbReference>
<dbReference type="EMBL" id="ASPP01004716">
    <property type="protein sequence ID" value="ETO31769.1"/>
    <property type="molecule type" value="Genomic_DNA"/>
</dbReference>
<dbReference type="InterPro" id="IPR023577">
    <property type="entry name" value="CYTH_domain"/>
</dbReference>
<evidence type="ECO:0000259" key="1">
    <source>
        <dbReference type="Pfam" id="PF01928"/>
    </source>
</evidence>
<dbReference type="PANTHER" id="PTHR14586">
    <property type="entry name" value="THIAMINE-TRIPHOSPHATASE"/>
    <property type="match status" value="1"/>
</dbReference>
<evidence type="ECO:0000313" key="2">
    <source>
        <dbReference type="EMBL" id="ETO31769.1"/>
    </source>
</evidence>
<dbReference type="GO" id="GO:0000287">
    <property type="term" value="F:magnesium ion binding"/>
    <property type="evidence" value="ECO:0007669"/>
    <property type="project" value="TreeGrafter"/>
</dbReference>
<organism evidence="2 3">
    <name type="scientific">Reticulomyxa filosa</name>
    <dbReference type="NCBI Taxonomy" id="46433"/>
    <lineage>
        <taxon>Eukaryota</taxon>
        <taxon>Sar</taxon>
        <taxon>Rhizaria</taxon>
        <taxon>Retaria</taxon>
        <taxon>Foraminifera</taxon>
        <taxon>Monothalamids</taxon>
        <taxon>Reticulomyxidae</taxon>
        <taxon>Reticulomyxa</taxon>
    </lineage>
</organism>
<comment type="caution">
    <text evidence="2">The sequence shown here is derived from an EMBL/GenBank/DDBJ whole genome shotgun (WGS) entry which is preliminary data.</text>
</comment>
<dbReference type="GO" id="GO:0042357">
    <property type="term" value="P:thiamine diphosphate metabolic process"/>
    <property type="evidence" value="ECO:0007669"/>
    <property type="project" value="TreeGrafter"/>
</dbReference>
<sequence length="251" mass="29479">MLHDFFLEACLYEFQILFEIGDGTGSLEKDEACSIKTKQKGLKKKYNKNMELMRNEYWLRQRNSQWQLKVAVKSHNRNEASSNLYRYQEFENLRAIYEKVDELLHAGKKARKLDESKTEPDLQLEKWLVEDCGLRPVSEFVTTRTRYVWKDVFHIEFDKSDFGYNVLEIECVLKPNTDQQSVAQASKELDTICQELGTIPSQSSPAVTYTKLQMHLWKFQPLIHDSLVKHNIFPKVSEDWIKSNCPDLCKA</sequence>
<feature type="domain" description="CYTH" evidence="1">
    <location>
        <begin position="50"/>
        <end position="184"/>
    </location>
</feature>
<dbReference type="PANTHER" id="PTHR14586:SF1">
    <property type="entry name" value="THIAMINE-TRIPHOSPHATASE"/>
    <property type="match status" value="1"/>
</dbReference>
<protein>
    <submittedName>
        <fullName evidence="2">Thiamine triphosphatase</fullName>
    </submittedName>
</protein>
<dbReference type="AlphaFoldDB" id="X6P110"/>
<name>X6P110_RETFI</name>
<dbReference type="InterPro" id="IPR039582">
    <property type="entry name" value="THTPA"/>
</dbReference>
<dbReference type="Gene3D" id="2.40.320.10">
    <property type="entry name" value="Hypothetical Protein Pfu-838710-001"/>
    <property type="match status" value="1"/>
</dbReference>
<dbReference type="SUPFAM" id="SSF55154">
    <property type="entry name" value="CYTH-like phosphatases"/>
    <property type="match status" value="1"/>
</dbReference>
<reference evidence="2 3" key="1">
    <citation type="journal article" date="2013" name="Curr. Biol.">
        <title>The Genome of the Foraminiferan Reticulomyxa filosa.</title>
        <authorList>
            <person name="Glockner G."/>
            <person name="Hulsmann N."/>
            <person name="Schleicher M."/>
            <person name="Noegel A.A."/>
            <person name="Eichinger L."/>
            <person name="Gallinger C."/>
            <person name="Pawlowski J."/>
            <person name="Sierra R."/>
            <person name="Euteneuer U."/>
            <person name="Pillet L."/>
            <person name="Moustafa A."/>
            <person name="Platzer M."/>
            <person name="Groth M."/>
            <person name="Szafranski K."/>
            <person name="Schliwa M."/>
        </authorList>
    </citation>
    <scope>NUCLEOTIDE SEQUENCE [LARGE SCALE GENOMIC DNA]</scope>
</reference>
<gene>
    <name evidence="2" type="ORF">RFI_05351</name>
</gene>
<evidence type="ECO:0000313" key="3">
    <source>
        <dbReference type="Proteomes" id="UP000023152"/>
    </source>
</evidence>
<accession>X6P110</accession>
<keyword evidence="3" id="KW-1185">Reference proteome</keyword>
<dbReference type="Proteomes" id="UP000023152">
    <property type="component" value="Unassembled WGS sequence"/>
</dbReference>
<dbReference type="OrthoDB" id="442176at2759"/>
<proteinExistence type="predicted"/>
<dbReference type="Pfam" id="PF01928">
    <property type="entry name" value="CYTH"/>
    <property type="match status" value="1"/>
</dbReference>